<dbReference type="Proteomes" id="UP000784294">
    <property type="component" value="Unassembled WGS sequence"/>
</dbReference>
<name>A0A3S5CVF1_9PLAT</name>
<evidence type="ECO:0000313" key="2">
    <source>
        <dbReference type="Proteomes" id="UP000784294"/>
    </source>
</evidence>
<sequence>MKAIDVLTDPWVFNEGIVPPARGSYGHRPSQAANAYPRPGSISMASHGRQFGAKMPVSHKFVVLEPLIKESDQEAKRLRYREELEAEVECVNGRGREVTAFEGKLMGLGS</sequence>
<protein>
    <submittedName>
        <fullName evidence="1">Uncharacterized protein</fullName>
    </submittedName>
</protein>
<organism evidence="1 2">
    <name type="scientific">Protopolystoma xenopodis</name>
    <dbReference type="NCBI Taxonomy" id="117903"/>
    <lineage>
        <taxon>Eukaryota</taxon>
        <taxon>Metazoa</taxon>
        <taxon>Spiralia</taxon>
        <taxon>Lophotrochozoa</taxon>
        <taxon>Platyhelminthes</taxon>
        <taxon>Monogenea</taxon>
        <taxon>Polyopisthocotylea</taxon>
        <taxon>Polystomatidea</taxon>
        <taxon>Polystomatidae</taxon>
        <taxon>Protopolystoma</taxon>
    </lineage>
</organism>
<reference evidence="1" key="1">
    <citation type="submission" date="2018-11" db="EMBL/GenBank/DDBJ databases">
        <authorList>
            <consortium name="Pathogen Informatics"/>
        </authorList>
    </citation>
    <scope>NUCLEOTIDE SEQUENCE</scope>
</reference>
<proteinExistence type="predicted"/>
<accession>A0A3S5CVF1</accession>
<gene>
    <name evidence="1" type="ORF">PXEA_LOCUS35924</name>
</gene>
<evidence type="ECO:0000313" key="1">
    <source>
        <dbReference type="EMBL" id="VEL42484.1"/>
    </source>
</evidence>
<dbReference type="AlphaFoldDB" id="A0A3S5CVF1"/>
<dbReference type="EMBL" id="CAAALY010274660">
    <property type="protein sequence ID" value="VEL42484.1"/>
    <property type="molecule type" value="Genomic_DNA"/>
</dbReference>
<comment type="caution">
    <text evidence="1">The sequence shown here is derived from an EMBL/GenBank/DDBJ whole genome shotgun (WGS) entry which is preliminary data.</text>
</comment>
<keyword evidence="2" id="KW-1185">Reference proteome</keyword>